<evidence type="ECO:0000256" key="5">
    <source>
        <dbReference type="HAMAP-Rule" id="MF_00374"/>
    </source>
</evidence>
<comment type="caution">
    <text evidence="6">The sequence shown here is derived from an EMBL/GenBank/DDBJ whole genome shotgun (WGS) entry which is preliminary data.</text>
</comment>
<dbReference type="InterPro" id="IPR001854">
    <property type="entry name" value="Ribosomal_uL29"/>
</dbReference>
<sequence>MKASELRERSSDELRSQLHDLLKEQFNLRMQRGTGQLSRPSRMKEVRREIARVKTIMNELKSGGAL</sequence>
<dbReference type="PANTHER" id="PTHR10916:SF0">
    <property type="entry name" value="LARGE RIBOSOMAL SUBUNIT PROTEIN UL29C"/>
    <property type="match status" value="1"/>
</dbReference>
<organism evidence="6 7">
    <name type="scientific">Thioalkalicoccus limnaeus</name>
    <dbReference type="NCBI Taxonomy" id="120681"/>
    <lineage>
        <taxon>Bacteria</taxon>
        <taxon>Pseudomonadati</taxon>
        <taxon>Pseudomonadota</taxon>
        <taxon>Gammaproteobacteria</taxon>
        <taxon>Chromatiales</taxon>
        <taxon>Chromatiaceae</taxon>
        <taxon>Thioalkalicoccus</taxon>
    </lineage>
</organism>
<evidence type="ECO:0000256" key="3">
    <source>
        <dbReference type="ARBA" id="ARBA00023274"/>
    </source>
</evidence>
<dbReference type="EMBL" id="JBDKXB010000001">
    <property type="protein sequence ID" value="MEY6430963.1"/>
    <property type="molecule type" value="Genomic_DNA"/>
</dbReference>
<dbReference type="NCBIfam" id="TIGR00012">
    <property type="entry name" value="L29"/>
    <property type="match status" value="1"/>
</dbReference>
<protein>
    <recommendedName>
        <fullName evidence="4 5">Large ribosomal subunit protein uL29</fullName>
    </recommendedName>
</protein>
<dbReference type="PANTHER" id="PTHR10916">
    <property type="entry name" value="60S RIBOSOMAL PROTEIN L35/50S RIBOSOMAL PROTEIN L29"/>
    <property type="match status" value="1"/>
</dbReference>
<dbReference type="Proteomes" id="UP001564408">
    <property type="component" value="Unassembled WGS sequence"/>
</dbReference>
<dbReference type="HAMAP" id="MF_00374">
    <property type="entry name" value="Ribosomal_uL29"/>
    <property type="match status" value="1"/>
</dbReference>
<proteinExistence type="inferred from homology"/>
<evidence type="ECO:0000313" key="6">
    <source>
        <dbReference type="EMBL" id="MEY6430963.1"/>
    </source>
</evidence>
<accession>A0ABV4BCK1</accession>
<evidence type="ECO:0000256" key="2">
    <source>
        <dbReference type="ARBA" id="ARBA00022980"/>
    </source>
</evidence>
<dbReference type="Pfam" id="PF00831">
    <property type="entry name" value="Ribosomal_L29"/>
    <property type="match status" value="1"/>
</dbReference>
<comment type="similarity">
    <text evidence="1 5">Belongs to the universal ribosomal protein uL29 family.</text>
</comment>
<dbReference type="SUPFAM" id="SSF46561">
    <property type="entry name" value="Ribosomal protein L29 (L29p)"/>
    <property type="match status" value="1"/>
</dbReference>
<keyword evidence="3 5" id="KW-0687">Ribonucleoprotein</keyword>
<dbReference type="InterPro" id="IPR036049">
    <property type="entry name" value="Ribosomal_uL29_sf"/>
</dbReference>
<dbReference type="CDD" id="cd00427">
    <property type="entry name" value="Ribosomal_L29_HIP"/>
    <property type="match status" value="1"/>
</dbReference>
<dbReference type="Gene3D" id="1.10.287.310">
    <property type="match status" value="1"/>
</dbReference>
<keyword evidence="7" id="KW-1185">Reference proteome</keyword>
<evidence type="ECO:0000313" key="7">
    <source>
        <dbReference type="Proteomes" id="UP001564408"/>
    </source>
</evidence>
<evidence type="ECO:0000256" key="4">
    <source>
        <dbReference type="ARBA" id="ARBA00035204"/>
    </source>
</evidence>
<name>A0ABV4BCK1_9GAMM</name>
<gene>
    <name evidence="5 6" type="primary">rpmC</name>
    <name evidence="6" type="ORF">ABC977_00915</name>
</gene>
<dbReference type="GO" id="GO:0005840">
    <property type="term" value="C:ribosome"/>
    <property type="evidence" value="ECO:0007669"/>
    <property type="project" value="UniProtKB-KW"/>
</dbReference>
<evidence type="ECO:0000256" key="1">
    <source>
        <dbReference type="ARBA" id="ARBA00009254"/>
    </source>
</evidence>
<dbReference type="RefSeq" id="WP_369665341.1">
    <property type="nucleotide sequence ID" value="NZ_JBDKXB010000001.1"/>
</dbReference>
<dbReference type="InterPro" id="IPR050063">
    <property type="entry name" value="Ribosomal_protein_uL29"/>
</dbReference>
<keyword evidence="2 5" id="KW-0689">Ribosomal protein</keyword>
<reference evidence="6 7" key="1">
    <citation type="submission" date="2024-05" db="EMBL/GenBank/DDBJ databases">
        <title>Genome Sequence and Characterization of the New Strain Purple Sulfur Bacterium of Genus Thioalkalicoccus.</title>
        <authorList>
            <person name="Bryantseva I.A."/>
            <person name="Kyndt J.A."/>
            <person name="Imhoff J.F."/>
        </authorList>
    </citation>
    <scope>NUCLEOTIDE SEQUENCE [LARGE SCALE GENOMIC DNA]</scope>
    <source>
        <strain evidence="6 7">Um2</strain>
    </source>
</reference>